<comment type="caution">
    <text evidence="1">The sequence shown here is derived from an EMBL/GenBank/DDBJ whole genome shotgun (WGS) entry which is preliminary data.</text>
</comment>
<name>A0ABR2ZJ24_9AGAR</name>
<organism evidence="1 2">
    <name type="scientific">Marasmius tenuissimus</name>
    <dbReference type="NCBI Taxonomy" id="585030"/>
    <lineage>
        <taxon>Eukaryota</taxon>
        <taxon>Fungi</taxon>
        <taxon>Dikarya</taxon>
        <taxon>Basidiomycota</taxon>
        <taxon>Agaricomycotina</taxon>
        <taxon>Agaricomycetes</taxon>
        <taxon>Agaricomycetidae</taxon>
        <taxon>Agaricales</taxon>
        <taxon>Marasmiineae</taxon>
        <taxon>Marasmiaceae</taxon>
        <taxon>Marasmius</taxon>
    </lineage>
</organism>
<sequence length="506" mass="57696">MDPREYVPPVDREFTAQCSRRFPRAHNALNALRRLGQPPLVITTDDHSWPPPEFQTAIQAMGALGSSKETSIVRAGWGALISPWVKVFLEEVVLRLQWLRHRGRHWDARLLKQTTPYIEPLLVRIWFKVLDECHLESDEGGITQESANLSQDIVYVLDERTGLMFAHHINFHLPKIRRISNDELLAMNAFMALLAGHEGQGSFNPLKFPAVVLQLVPALVNFVSGMMFKRKIDPTGSPNRIPPHIHPLVTLPLRNLHTVLLDPLSTVIALDSGILKVLLKPYPCFFRHDDTPRFQPEEVKLVYWTSSILQRIARFTVYPNVLHAFLVASRKVDVEGLDAELQAKSPPTSKCWNELKDKATVLREIRNGLWEDGFVTCGNTDGTRDETSPKGSASPSPVFRMFVDYILLVAMSEVILEETQEVLPRRVTKHMRYRFFESLIANFLALYTQPIQRAVDRYKLQLVEVESLSEDQQLIKAGIKNPIIYLNFDTSVTPMPDHETLQIARP</sequence>
<gene>
    <name evidence="1" type="ORF">AAF712_012223</name>
</gene>
<reference evidence="1 2" key="1">
    <citation type="submission" date="2024-05" db="EMBL/GenBank/DDBJ databases">
        <title>A draft genome resource for the thread blight pathogen Marasmius tenuissimus strain MS-2.</title>
        <authorList>
            <person name="Yulfo-Soto G.E."/>
            <person name="Baruah I.K."/>
            <person name="Amoako-Attah I."/>
            <person name="Bukari Y."/>
            <person name="Meinhardt L.W."/>
            <person name="Bailey B.A."/>
            <person name="Cohen S.P."/>
        </authorList>
    </citation>
    <scope>NUCLEOTIDE SEQUENCE [LARGE SCALE GENOMIC DNA]</scope>
    <source>
        <strain evidence="1 2">MS-2</strain>
    </source>
</reference>
<keyword evidence="2" id="KW-1185">Reference proteome</keyword>
<evidence type="ECO:0000313" key="2">
    <source>
        <dbReference type="Proteomes" id="UP001437256"/>
    </source>
</evidence>
<dbReference type="Proteomes" id="UP001437256">
    <property type="component" value="Unassembled WGS sequence"/>
</dbReference>
<proteinExistence type="predicted"/>
<protein>
    <submittedName>
        <fullName evidence="1">Uncharacterized protein</fullName>
    </submittedName>
</protein>
<evidence type="ECO:0000313" key="1">
    <source>
        <dbReference type="EMBL" id="KAL0060959.1"/>
    </source>
</evidence>
<accession>A0ABR2ZJ24</accession>
<dbReference type="EMBL" id="JBBXMP010000154">
    <property type="protein sequence ID" value="KAL0060959.1"/>
    <property type="molecule type" value="Genomic_DNA"/>
</dbReference>